<keyword evidence="5 11" id="KW-0808">Transferase</keyword>
<dbReference type="KEGG" id="pxi:J5O05_04130"/>
<keyword evidence="6 11" id="KW-0548">Nucleotidyltransferase</keyword>
<dbReference type="NCBIfam" id="TIGR00125">
    <property type="entry name" value="cyt_tran_rel"/>
    <property type="match status" value="1"/>
</dbReference>
<keyword evidence="8 11" id="KW-0067">ATP-binding</keyword>
<evidence type="ECO:0000256" key="1">
    <source>
        <dbReference type="ARBA" id="ARBA00002324"/>
    </source>
</evidence>
<evidence type="ECO:0000256" key="11">
    <source>
        <dbReference type="HAMAP-Rule" id="MF_00244"/>
    </source>
</evidence>
<dbReference type="InterPro" id="IPR004821">
    <property type="entry name" value="Cyt_trans-like"/>
</dbReference>
<evidence type="ECO:0000256" key="4">
    <source>
        <dbReference type="ARBA" id="ARBA00022642"/>
    </source>
</evidence>
<comment type="similarity">
    <text evidence="3 11">Belongs to the NadD family.</text>
</comment>
<dbReference type="HAMAP" id="MF_00244">
    <property type="entry name" value="NaMN_adenylyltr"/>
    <property type="match status" value="1"/>
</dbReference>
<proteinExistence type="inferred from homology"/>
<evidence type="ECO:0000256" key="7">
    <source>
        <dbReference type="ARBA" id="ARBA00022741"/>
    </source>
</evidence>
<dbReference type="Pfam" id="PF01467">
    <property type="entry name" value="CTP_transf_like"/>
    <property type="match status" value="1"/>
</dbReference>
<dbReference type="PANTHER" id="PTHR39321">
    <property type="entry name" value="NICOTINATE-NUCLEOTIDE ADENYLYLTRANSFERASE-RELATED"/>
    <property type="match status" value="1"/>
</dbReference>
<organism evidence="13 14">
    <name type="scientific">Pseudoalteromonas xiamenensis</name>
    <dbReference type="NCBI Taxonomy" id="882626"/>
    <lineage>
        <taxon>Bacteria</taxon>
        <taxon>Pseudomonadati</taxon>
        <taxon>Pseudomonadota</taxon>
        <taxon>Gammaproteobacteria</taxon>
        <taxon>Alteromonadales</taxon>
        <taxon>Pseudoalteromonadaceae</taxon>
        <taxon>Pseudoalteromonas</taxon>
    </lineage>
</organism>
<keyword evidence="7 11" id="KW-0547">Nucleotide-binding</keyword>
<dbReference type="NCBIfam" id="NF000839">
    <property type="entry name" value="PRK00071.1-1"/>
    <property type="match status" value="1"/>
</dbReference>
<evidence type="ECO:0000313" key="13">
    <source>
        <dbReference type="EMBL" id="QTH72089.1"/>
    </source>
</evidence>
<dbReference type="SUPFAM" id="SSF52374">
    <property type="entry name" value="Nucleotidylyl transferase"/>
    <property type="match status" value="1"/>
</dbReference>
<comment type="catalytic activity">
    <reaction evidence="10 11">
        <text>nicotinate beta-D-ribonucleotide + ATP + H(+) = deamido-NAD(+) + diphosphate</text>
        <dbReference type="Rhea" id="RHEA:22860"/>
        <dbReference type="ChEBI" id="CHEBI:15378"/>
        <dbReference type="ChEBI" id="CHEBI:30616"/>
        <dbReference type="ChEBI" id="CHEBI:33019"/>
        <dbReference type="ChEBI" id="CHEBI:57502"/>
        <dbReference type="ChEBI" id="CHEBI:58437"/>
        <dbReference type="EC" id="2.7.7.18"/>
    </reaction>
</comment>
<dbReference type="InterPro" id="IPR005248">
    <property type="entry name" value="NadD/NMNAT"/>
</dbReference>
<keyword evidence="9 11" id="KW-0520">NAD</keyword>
<keyword evidence="4 11" id="KW-0662">Pyridine nucleotide biosynthesis</keyword>
<dbReference type="InterPro" id="IPR014729">
    <property type="entry name" value="Rossmann-like_a/b/a_fold"/>
</dbReference>
<keyword evidence="14" id="KW-1185">Reference proteome</keyword>
<evidence type="ECO:0000256" key="9">
    <source>
        <dbReference type="ARBA" id="ARBA00023027"/>
    </source>
</evidence>
<comment type="pathway">
    <text evidence="2 11">Cofactor biosynthesis; NAD(+) biosynthesis; deamido-NAD(+) from nicotinate D-ribonucleotide: step 1/1.</text>
</comment>
<name>A0A975DI72_9GAMM</name>
<gene>
    <name evidence="11 13" type="primary">nadD</name>
    <name evidence="13" type="ORF">J5O05_04130</name>
</gene>
<dbReference type="Proteomes" id="UP000664904">
    <property type="component" value="Chromosome"/>
</dbReference>
<evidence type="ECO:0000256" key="10">
    <source>
        <dbReference type="ARBA" id="ARBA00048721"/>
    </source>
</evidence>
<reference evidence="13" key="1">
    <citation type="submission" date="2021-03" db="EMBL/GenBank/DDBJ databases">
        <title>Complete Genome of Pseudoalteromonas xiamenensis STKMTI.2, a new potential marine bacterium producing anti-Vibrio compounds.</title>
        <authorList>
            <person name="Handayani D.P."/>
            <person name="Isnansetyo A."/>
            <person name="Istiqomah I."/>
            <person name="Jumina J."/>
        </authorList>
    </citation>
    <scope>NUCLEOTIDE SEQUENCE</scope>
    <source>
        <strain evidence="13">STKMTI.2</strain>
    </source>
</reference>
<dbReference type="EMBL" id="CP072133">
    <property type="protein sequence ID" value="QTH72089.1"/>
    <property type="molecule type" value="Genomic_DNA"/>
</dbReference>
<evidence type="ECO:0000256" key="8">
    <source>
        <dbReference type="ARBA" id="ARBA00022840"/>
    </source>
</evidence>
<evidence type="ECO:0000256" key="2">
    <source>
        <dbReference type="ARBA" id="ARBA00005019"/>
    </source>
</evidence>
<evidence type="ECO:0000313" key="14">
    <source>
        <dbReference type="Proteomes" id="UP000664904"/>
    </source>
</evidence>
<protein>
    <recommendedName>
        <fullName evidence="11">Probable nicotinate-nucleotide adenylyltransferase</fullName>
        <ecNumber evidence="11">2.7.7.18</ecNumber>
    </recommendedName>
    <alternativeName>
        <fullName evidence="11">Deamido-NAD(+) diphosphorylase</fullName>
    </alternativeName>
    <alternativeName>
        <fullName evidence="11">Deamido-NAD(+) pyrophosphorylase</fullName>
    </alternativeName>
    <alternativeName>
        <fullName evidence="11">Nicotinate mononucleotide adenylyltransferase</fullName>
        <shortName evidence="11">NaMN adenylyltransferase</shortName>
    </alternativeName>
</protein>
<comment type="function">
    <text evidence="1 11">Catalyzes the reversible adenylation of nicotinate mononucleotide (NaMN) to nicotinic acid adenine dinucleotide (NaAD).</text>
</comment>
<evidence type="ECO:0000259" key="12">
    <source>
        <dbReference type="Pfam" id="PF01467"/>
    </source>
</evidence>
<accession>A0A975DI72</accession>
<dbReference type="GO" id="GO:0004515">
    <property type="term" value="F:nicotinate-nucleotide adenylyltransferase activity"/>
    <property type="evidence" value="ECO:0007669"/>
    <property type="project" value="UniProtKB-UniRule"/>
</dbReference>
<evidence type="ECO:0000256" key="5">
    <source>
        <dbReference type="ARBA" id="ARBA00022679"/>
    </source>
</evidence>
<dbReference type="AlphaFoldDB" id="A0A975DI72"/>
<dbReference type="EC" id="2.7.7.18" evidence="11"/>
<sequence length="214" mass="24187">MIVVFGGTFDPVHRGHENMAKHAVSALSADALYFMPCALPVHKAAPGVTTQHRVEMLKLVCQSNASFHIDTRELERTTPSYSLLSIQQWRDANPEEPIAFLLGMDSFNNLTSWYHWQTLVRLCHIVVYQRPGESFLPNQELQDYVYRCQAESPEQLTKQTSGHCYFLAGPTVDIASSALRSRLGRDEATDLFLSQEVLAYINQHGLYTENPKST</sequence>
<dbReference type="GO" id="GO:0005524">
    <property type="term" value="F:ATP binding"/>
    <property type="evidence" value="ECO:0007669"/>
    <property type="project" value="UniProtKB-KW"/>
</dbReference>
<dbReference type="NCBIfam" id="TIGR00482">
    <property type="entry name" value="nicotinate (nicotinamide) nucleotide adenylyltransferase"/>
    <property type="match status" value="1"/>
</dbReference>
<dbReference type="GO" id="GO:0009435">
    <property type="term" value="P:NAD+ biosynthetic process"/>
    <property type="evidence" value="ECO:0007669"/>
    <property type="project" value="UniProtKB-UniRule"/>
</dbReference>
<dbReference type="PANTHER" id="PTHR39321:SF3">
    <property type="entry name" value="PHOSPHOPANTETHEINE ADENYLYLTRANSFERASE"/>
    <property type="match status" value="1"/>
</dbReference>
<feature type="domain" description="Cytidyltransferase-like" evidence="12">
    <location>
        <begin position="4"/>
        <end position="181"/>
    </location>
</feature>
<dbReference type="CDD" id="cd02165">
    <property type="entry name" value="NMNAT"/>
    <property type="match status" value="1"/>
</dbReference>
<evidence type="ECO:0000256" key="3">
    <source>
        <dbReference type="ARBA" id="ARBA00009014"/>
    </source>
</evidence>
<evidence type="ECO:0000256" key="6">
    <source>
        <dbReference type="ARBA" id="ARBA00022695"/>
    </source>
</evidence>
<dbReference type="Gene3D" id="3.40.50.620">
    <property type="entry name" value="HUPs"/>
    <property type="match status" value="1"/>
</dbReference>
<dbReference type="RefSeq" id="WP_208843711.1">
    <property type="nucleotide sequence ID" value="NZ_CP072133.1"/>
</dbReference>